<accession>A0A9W8JUB3</accession>
<organism evidence="1 2">
    <name type="scientific">Agrocybe chaxingu</name>
    <dbReference type="NCBI Taxonomy" id="84603"/>
    <lineage>
        <taxon>Eukaryota</taxon>
        <taxon>Fungi</taxon>
        <taxon>Dikarya</taxon>
        <taxon>Basidiomycota</taxon>
        <taxon>Agaricomycotina</taxon>
        <taxon>Agaricomycetes</taxon>
        <taxon>Agaricomycetidae</taxon>
        <taxon>Agaricales</taxon>
        <taxon>Agaricineae</taxon>
        <taxon>Strophariaceae</taxon>
        <taxon>Agrocybe</taxon>
    </lineage>
</organism>
<sequence length="225" mass="25173">MRYCTCELCALSPDVDPATKMPLQGRYITPREFAKHKQQEQGPSLVSAKKITRLQRSKIDPGWVLKSDPVNSVPAPTHVEVALPVTPAPAQNDLFLRLREISTTLENTPIKSFSKTSFVFAHPPLRTSRPMLTPDRKALHLLDAVLMNAAIINHEWWLQISRDTISSISTMAPSTGLDALDLDLVTLIGARIEDQERALLELKMEAWEKCRVNVRAVSDKAKESI</sequence>
<dbReference type="Proteomes" id="UP001148786">
    <property type="component" value="Unassembled WGS sequence"/>
</dbReference>
<protein>
    <submittedName>
        <fullName evidence="1">Uncharacterized protein</fullName>
    </submittedName>
</protein>
<dbReference type="AlphaFoldDB" id="A0A9W8JUB3"/>
<reference evidence="1" key="1">
    <citation type="submission" date="2022-07" db="EMBL/GenBank/DDBJ databases">
        <title>Genome Sequence of Agrocybe chaxingu.</title>
        <authorList>
            <person name="Buettner E."/>
        </authorList>
    </citation>
    <scope>NUCLEOTIDE SEQUENCE</scope>
    <source>
        <strain evidence="1">MP-N11</strain>
    </source>
</reference>
<keyword evidence="2" id="KW-1185">Reference proteome</keyword>
<evidence type="ECO:0000313" key="1">
    <source>
        <dbReference type="EMBL" id="KAJ3502749.1"/>
    </source>
</evidence>
<dbReference type="EMBL" id="JANKHO010001236">
    <property type="protein sequence ID" value="KAJ3502749.1"/>
    <property type="molecule type" value="Genomic_DNA"/>
</dbReference>
<name>A0A9W8JUB3_9AGAR</name>
<comment type="caution">
    <text evidence="1">The sequence shown here is derived from an EMBL/GenBank/DDBJ whole genome shotgun (WGS) entry which is preliminary data.</text>
</comment>
<proteinExistence type="predicted"/>
<gene>
    <name evidence="1" type="ORF">NLJ89_g8744</name>
</gene>
<evidence type="ECO:0000313" key="2">
    <source>
        <dbReference type="Proteomes" id="UP001148786"/>
    </source>
</evidence>